<evidence type="ECO:0000313" key="4">
    <source>
        <dbReference type="Proteomes" id="UP001597046"/>
    </source>
</evidence>
<evidence type="ECO:0000256" key="2">
    <source>
        <dbReference type="SAM" id="Phobius"/>
    </source>
</evidence>
<feature type="region of interest" description="Disordered" evidence="1">
    <location>
        <begin position="63"/>
        <end position="110"/>
    </location>
</feature>
<reference evidence="4" key="1">
    <citation type="journal article" date="2019" name="Int. J. Syst. Evol. Microbiol.">
        <title>The Global Catalogue of Microorganisms (GCM) 10K type strain sequencing project: providing services to taxonomists for standard genome sequencing and annotation.</title>
        <authorList>
            <consortium name="The Broad Institute Genomics Platform"/>
            <consortium name="The Broad Institute Genome Sequencing Center for Infectious Disease"/>
            <person name="Wu L."/>
            <person name="Ma J."/>
        </authorList>
    </citation>
    <scope>NUCLEOTIDE SEQUENCE [LARGE SCALE GENOMIC DNA]</scope>
    <source>
        <strain evidence="4">CCUG 57508</strain>
    </source>
</reference>
<accession>A0ABW3MXJ3</accession>
<evidence type="ECO:0000313" key="3">
    <source>
        <dbReference type="EMBL" id="MFD1055418.1"/>
    </source>
</evidence>
<proteinExistence type="predicted"/>
<dbReference type="RefSeq" id="WP_386053449.1">
    <property type="nucleotide sequence ID" value="NZ_JBHTKH010000009.1"/>
</dbReference>
<keyword evidence="2" id="KW-0812">Transmembrane</keyword>
<keyword evidence="2" id="KW-0472">Membrane</keyword>
<comment type="caution">
    <text evidence="3">The sequence shown here is derived from an EMBL/GenBank/DDBJ whole genome shotgun (WGS) entry which is preliminary data.</text>
</comment>
<feature type="compositionally biased region" description="Basic residues" evidence="1">
    <location>
        <begin position="100"/>
        <end position="110"/>
    </location>
</feature>
<gene>
    <name evidence="3" type="ORF">ACFQ2V_13975</name>
</gene>
<keyword evidence="2" id="KW-1133">Transmembrane helix</keyword>
<keyword evidence="4" id="KW-1185">Reference proteome</keyword>
<organism evidence="3 4">
    <name type="scientific">Terrabacter terrigena</name>
    <dbReference type="NCBI Taxonomy" id="574718"/>
    <lineage>
        <taxon>Bacteria</taxon>
        <taxon>Bacillati</taxon>
        <taxon>Actinomycetota</taxon>
        <taxon>Actinomycetes</taxon>
        <taxon>Micrococcales</taxon>
        <taxon>Intrasporangiaceae</taxon>
        <taxon>Terrabacter</taxon>
    </lineage>
</organism>
<sequence length="110" mass="11702">MNPLSDYPKIRKALYTAFWVLGGILVVWQVVVGAVPGMTQPAVLVALLAAYPAAGAYIGYQAQQNTPVPPSTPRRGDDVNYPDGPTGRSSGPSVHMGSPKPRRKVWGWGG</sequence>
<feature type="transmembrane region" description="Helical" evidence="2">
    <location>
        <begin position="12"/>
        <end position="35"/>
    </location>
</feature>
<feature type="transmembrane region" description="Helical" evidence="2">
    <location>
        <begin position="41"/>
        <end position="60"/>
    </location>
</feature>
<evidence type="ECO:0000256" key="1">
    <source>
        <dbReference type="SAM" id="MobiDB-lite"/>
    </source>
</evidence>
<dbReference type="EMBL" id="JBHTKH010000009">
    <property type="protein sequence ID" value="MFD1055418.1"/>
    <property type="molecule type" value="Genomic_DNA"/>
</dbReference>
<name>A0ABW3MXJ3_9MICO</name>
<dbReference type="Proteomes" id="UP001597046">
    <property type="component" value="Unassembled WGS sequence"/>
</dbReference>
<protein>
    <submittedName>
        <fullName evidence="3">Uncharacterized protein</fullName>
    </submittedName>
</protein>